<reference evidence="4" key="1">
    <citation type="journal article" date="2014" name="Int. J. Syst. Evol. Microbiol.">
        <title>Complete genome sequence of Corynebacterium casei LMG S-19264T (=DSM 44701T), isolated from a smear-ripened cheese.</title>
        <authorList>
            <consortium name="US DOE Joint Genome Institute (JGI-PGF)"/>
            <person name="Walter F."/>
            <person name="Albersmeier A."/>
            <person name="Kalinowski J."/>
            <person name="Ruckert C."/>
        </authorList>
    </citation>
    <scope>NUCLEOTIDE SEQUENCE</scope>
    <source>
        <strain evidence="4">CGMCC 1.15360</strain>
    </source>
</reference>
<feature type="region of interest" description="Disordered" evidence="1">
    <location>
        <begin position="351"/>
        <end position="382"/>
    </location>
</feature>
<reference evidence="4" key="2">
    <citation type="submission" date="2020-09" db="EMBL/GenBank/DDBJ databases">
        <authorList>
            <person name="Sun Q."/>
            <person name="Zhou Y."/>
        </authorList>
    </citation>
    <scope>NUCLEOTIDE SEQUENCE</scope>
    <source>
        <strain evidence="4">CGMCC 1.15360</strain>
    </source>
</reference>
<dbReference type="CDD" id="cd07341">
    <property type="entry name" value="M56_BlaR1_MecR1_like"/>
    <property type="match status" value="1"/>
</dbReference>
<name>A0A916YP70_9SPHN</name>
<feature type="transmembrane region" description="Helical" evidence="2">
    <location>
        <begin position="39"/>
        <end position="62"/>
    </location>
</feature>
<dbReference type="InterPro" id="IPR052173">
    <property type="entry name" value="Beta-lactam_resp_regulator"/>
</dbReference>
<keyword evidence="2" id="KW-0472">Membrane</keyword>
<keyword evidence="5" id="KW-1185">Reference proteome</keyword>
<dbReference type="InterPro" id="IPR008756">
    <property type="entry name" value="Peptidase_M56"/>
</dbReference>
<feature type="compositionally biased region" description="Pro residues" evidence="1">
    <location>
        <begin position="366"/>
        <end position="375"/>
    </location>
</feature>
<proteinExistence type="predicted"/>
<protein>
    <recommendedName>
        <fullName evidence="3">Peptidase M56 domain-containing protein</fullName>
    </recommendedName>
</protein>
<evidence type="ECO:0000256" key="2">
    <source>
        <dbReference type="SAM" id="Phobius"/>
    </source>
</evidence>
<evidence type="ECO:0000313" key="5">
    <source>
        <dbReference type="Proteomes" id="UP000612349"/>
    </source>
</evidence>
<comment type="caution">
    <text evidence="4">The sequence shown here is derived from an EMBL/GenBank/DDBJ whole genome shotgun (WGS) entry which is preliminary data.</text>
</comment>
<feature type="transmembrane region" description="Helical" evidence="2">
    <location>
        <begin position="6"/>
        <end position="27"/>
    </location>
</feature>
<evidence type="ECO:0000313" key="4">
    <source>
        <dbReference type="EMBL" id="GGD55115.1"/>
    </source>
</evidence>
<dbReference type="OrthoDB" id="1628901at2"/>
<sequence>MTGTALLDFAMDTMIGTSLLIAAALLLRRPVARFFGPRAAYALWLLPLARLMMPPLVLPAWIGPYIDPGMARAAASAEPVATALPVDTVAPVAVPAAMGDPAPALIAPEILTSGLIAIWLGVAIAFLVWRWRSYHAMRRMLLVGARRVGQFEDIRMVETAAVEAPVAFGVLDKVIAMPIGYMANADREGRDLAIAHEIAHHRGYDLLANIAAQPLIALHWFNPLAWAGWRAMRRDQEAACDARVIDTHADGGRDVQARARYGQVIAAAAKAKSQSPALSSPLAIAAPMAGFREIAPRLGEKAIVHRLRSLAMSPSRLRRRLGIGLVSAAALVAIPLTASVSYAEAEQSTVSSVPVPPSAPAAPAAPEAPLPPEAPAAPEAPEVADGKHFVWISEEDGGSEDGKIRKEVRVIHKGEMTEAERMRFEAEIERATAEATRAGVEAAKAGAEAAKVHAYAHAQTMRVAANAPEVEEKISADGKVRTIRVFKTIDGNRELVSENIVDEGAIHRDAMKAAIKGIMAARASLATSTSLSAEERAEVLAELDSEIAELKAEMAEPN</sequence>
<dbReference type="RefSeq" id="WP_082922206.1">
    <property type="nucleotide sequence ID" value="NZ_BMIP01000001.1"/>
</dbReference>
<keyword evidence="2" id="KW-1133">Transmembrane helix</keyword>
<feature type="transmembrane region" description="Helical" evidence="2">
    <location>
        <begin position="321"/>
        <end position="343"/>
    </location>
</feature>
<dbReference type="Proteomes" id="UP000612349">
    <property type="component" value="Unassembled WGS sequence"/>
</dbReference>
<evidence type="ECO:0000256" key="1">
    <source>
        <dbReference type="SAM" id="MobiDB-lite"/>
    </source>
</evidence>
<feature type="domain" description="Peptidase M56" evidence="3">
    <location>
        <begin position="10"/>
        <end position="275"/>
    </location>
</feature>
<dbReference type="AlphaFoldDB" id="A0A916YP70"/>
<evidence type="ECO:0000259" key="3">
    <source>
        <dbReference type="Pfam" id="PF05569"/>
    </source>
</evidence>
<dbReference type="PANTHER" id="PTHR34978:SF3">
    <property type="entry name" value="SLR0241 PROTEIN"/>
    <property type="match status" value="1"/>
</dbReference>
<dbReference type="EMBL" id="BMIP01000001">
    <property type="protein sequence ID" value="GGD55115.1"/>
    <property type="molecule type" value="Genomic_DNA"/>
</dbReference>
<dbReference type="PANTHER" id="PTHR34978">
    <property type="entry name" value="POSSIBLE SENSOR-TRANSDUCER PROTEIN BLAR"/>
    <property type="match status" value="1"/>
</dbReference>
<feature type="transmembrane region" description="Helical" evidence="2">
    <location>
        <begin position="110"/>
        <end position="129"/>
    </location>
</feature>
<dbReference type="Pfam" id="PF05569">
    <property type="entry name" value="Peptidase_M56"/>
    <property type="match status" value="1"/>
</dbReference>
<keyword evidence="2" id="KW-0812">Transmembrane</keyword>
<accession>A0A916YP70</accession>
<organism evidence="4 5">
    <name type="scientific">Croceicoccus mobilis</name>
    <dbReference type="NCBI Taxonomy" id="1703339"/>
    <lineage>
        <taxon>Bacteria</taxon>
        <taxon>Pseudomonadati</taxon>
        <taxon>Pseudomonadota</taxon>
        <taxon>Alphaproteobacteria</taxon>
        <taxon>Sphingomonadales</taxon>
        <taxon>Erythrobacteraceae</taxon>
        <taxon>Croceicoccus</taxon>
    </lineage>
</organism>
<gene>
    <name evidence="4" type="ORF">GCM10010990_00300</name>
</gene>